<evidence type="ECO:0000256" key="4">
    <source>
        <dbReference type="ARBA" id="ARBA00022475"/>
    </source>
</evidence>
<evidence type="ECO:0000256" key="2">
    <source>
        <dbReference type="ARBA" id="ARBA00007651"/>
    </source>
</evidence>
<feature type="transmembrane region" description="Helical" evidence="8">
    <location>
        <begin position="20"/>
        <end position="38"/>
    </location>
</feature>
<comment type="subunit">
    <text evidence="3 8">Homodimer and heterodimers.</text>
</comment>
<dbReference type="PANTHER" id="PTHR33573:SF40">
    <property type="entry name" value="CASP-LIKE PROTEIN 4D2"/>
    <property type="match status" value="1"/>
</dbReference>
<evidence type="ECO:0000256" key="1">
    <source>
        <dbReference type="ARBA" id="ARBA00004651"/>
    </source>
</evidence>
<dbReference type="PANTHER" id="PTHR33573">
    <property type="entry name" value="CASP-LIKE PROTEIN 4A4"/>
    <property type="match status" value="1"/>
</dbReference>
<reference evidence="12" key="1">
    <citation type="journal article" date="2020" name="Plant J.">
        <title>Transposons played a major role in the diversification between the closely related almond and peach genomes: results from the almond genome sequence.</title>
        <authorList>
            <person name="Alioto T."/>
            <person name="Alexiou K.G."/>
            <person name="Bardil A."/>
            <person name="Barteri F."/>
            <person name="Castanera R."/>
            <person name="Cruz F."/>
            <person name="Dhingra A."/>
            <person name="Duval H."/>
            <person name="Fernandez I Marti A."/>
            <person name="Frias L."/>
            <person name="Galan B."/>
            <person name="Garcia J.L."/>
            <person name="Howad W."/>
            <person name="Gomez-Garrido J."/>
            <person name="Gut M."/>
            <person name="Julca I."/>
            <person name="Morata J."/>
            <person name="Puigdomenech P."/>
            <person name="Ribeca P."/>
            <person name="Rubio Cabetas M.J."/>
            <person name="Vlasova A."/>
            <person name="Wirthensohn M."/>
            <person name="Garcia-Mas J."/>
            <person name="Gabaldon T."/>
            <person name="Casacuberta J.M."/>
            <person name="Arus P."/>
        </authorList>
    </citation>
    <scope>NUCLEOTIDE SEQUENCE [LARGE SCALE GENOMIC DNA]</scope>
    <source>
        <strain evidence="12">cv. Texas</strain>
    </source>
</reference>
<feature type="region of interest" description="Disordered" evidence="9">
    <location>
        <begin position="172"/>
        <end position="193"/>
    </location>
</feature>
<accession>A0A5E4EAJ4</accession>
<feature type="compositionally biased region" description="Basic residues" evidence="9">
    <location>
        <begin position="182"/>
        <end position="193"/>
    </location>
</feature>
<name>A0A5E4EAJ4_PRUDU</name>
<comment type="subcellular location">
    <subcellularLocation>
        <location evidence="1 8">Cell membrane</location>
        <topology evidence="1 8">Multi-pass membrane protein</topology>
    </subcellularLocation>
</comment>
<dbReference type="AlphaFoldDB" id="A0A5E4EAJ4"/>
<gene>
    <name evidence="11" type="ORF">ALMOND_2B027076</name>
</gene>
<feature type="domain" description="Casparian strip membrane protein" evidence="10">
    <location>
        <begin position="15"/>
        <end position="122"/>
    </location>
</feature>
<dbReference type="InterPro" id="IPR006702">
    <property type="entry name" value="CASP_dom"/>
</dbReference>
<evidence type="ECO:0000256" key="6">
    <source>
        <dbReference type="ARBA" id="ARBA00022989"/>
    </source>
</evidence>
<comment type="similarity">
    <text evidence="2 8">Belongs to the Casparian strip membrane proteins (CASP) family.</text>
</comment>
<proteinExistence type="inferred from homology"/>
<keyword evidence="7 8" id="KW-0472">Membrane</keyword>
<keyword evidence="4 8" id="KW-1003">Cell membrane</keyword>
<dbReference type="InParanoid" id="A0A5E4EAJ4"/>
<keyword evidence="5 8" id="KW-0812">Transmembrane</keyword>
<protein>
    <recommendedName>
        <fullName evidence="8">CASP-like protein</fullName>
    </recommendedName>
</protein>
<dbReference type="Pfam" id="PF04535">
    <property type="entry name" value="CASP_dom"/>
    <property type="match status" value="1"/>
</dbReference>
<dbReference type="Gramene" id="VVA12462">
    <property type="protein sequence ID" value="VVA12462"/>
    <property type="gene ID" value="Prudul26B027076"/>
</dbReference>
<evidence type="ECO:0000256" key="5">
    <source>
        <dbReference type="ARBA" id="ARBA00022692"/>
    </source>
</evidence>
<keyword evidence="6 8" id="KW-1133">Transmembrane helix</keyword>
<sequence>MESQRQVSVLPQKTSRFAILGLRVLTTILLVVPFAILVSNVLSVDRDQKYHFYDFVPYRYMASSIVIGIAFSVFQTGVAVVRLRRENHGNILLDFYGDKVISTLLATGSVAGFVMTAQLQKQWGEAARTLQAEAEALAVQRESEDGRITAFLHKYADYYSCIEDRDRRHTACVPRAPPHHISSSKRSQRTRRG</sequence>
<evidence type="ECO:0000313" key="11">
    <source>
        <dbReference type="EMBL" id="VVA12462.1"/>
    </source>
</evidence>
<evidence type="ECO:0000313" key="12">
    <source>
        <dbReference type="Proteomes" id="UP000327085"/>
    </source>
</evidence>
<evidence type="ECO:0000256" key="9">
    <source>
        <dbReference type="SAM" id="MobiDB-lite"/>
    </source>
</evidence>
<feature type="transmembrane region" description="Helical" evidence="8">
    <location>
        <begin position="58"/>
        <end position="81"/>
    </location>
</feature>
<evidence type="ECO:0000256" key="8">
    <source>
        <dbReference type="RuleBase" id="RU361233"/>
    </source>
</evidence>
<evidence type="ECO:0000256" key="3">
    <source>
        <dbReference type="ARBA" id="ARBA00011489"/>
    </source>
</evidence>
<dbReference type="Proteomes" id="UP000327085">
    <property type="component" value="Chromosome 2"/>
</dbReference>
<evidence type="ECO:0000256" key="7">
    <source>
        <dbReference type="ARBA" id="ARBA00023136"/>
    </source>
</evidence>
<dbReference type="GO" id="GO:0005886">
    <property type="term" value="C:plasma membrane"/>
    <property type="evidence" value="ECO:0007669"/>
    <property type="project" value="UniProtKB-SubCell"/>
</dbReference>
<organism evidence="11 12">
    <name type="scientific">Prunus dulcis</name>
    <name type="common">Almond</name>
    <name type="synonym">Amygdalus dulcis</name>
    <dbReference type="NCBI Taxonomy" id="3755"/>
    <lineage>
        <taxon>Eukaryota</taxon>
        <taxon>Viridiplantae</taxon>
        <taxon>Streptophyta</taxon>
        <taxon>Embryophyta</taxon>
        <taxon>Tracheophyta</taxon>
        <taxon>Spermatophyta</taxon>
        <taxon>Magnoliopsida</taxon>
        <taxon>eudicotyledons</taxon>
        <taxon>Gunneridae</taxon>
        <taxon>Pentapetalae</taxon>
        <taxon>rosids</taxon>
        <taxon>fabids</taxon>
        <taxon>Rosales</taxon>
        <taxon>Rosaceae</taxon>
        <taxon>Amygdaloideae</taxon>
        <taxon>Amygdaleae</taxon>
        <taxon>Prunus</taxon>
    </lineage>
</organism>
<dbReference type="EMBL" id="CABIKO010000005">
    <property type="protein sequence ID" value="VVA12462.1"/>
    <property type="molecule type" value="Genomic_DNA"/>
</dbReference>
<comment type="caution">
    <text evidence="8">Lacks conserved residue(s) required for the propagation of feature annotation.</text>
</comment>
<evidence type="ECO:0000259" key="10">
    <source>
        <dbReference type="Pfam" id="PF04535"/>
    </source>
</evidence>